<dbReference type="Gene3D" id="3.40.50.10600">
    <property type="entry name" value="SpoIIaa-like domains"/>
    <property type="match status" value="1"/>
</dbReference>
<protein>
    <submittedName>
        <fullName evidence="1">STAS/SEC14 domain-containing protein</fullName>
    </submittedName>
</protein>
<organism evidence="1 2">
    <name type="scientific">Serpens gallinarum</name>
    <dbReference type="NCBI Taxonomy" id="2763075"/>
    <lineage>
        <taxon>Bacteria</taxon>
        <taxon>Pseudomonadati</taxon>
        <taxon>Pseudomonadota</taxon>
        <taxon>Gammaproteobacteria</taxon>
        <taxon>Pseudomonadales</taxon>
        <taxon>Pseudomonadaceae</taxon>
        <taxon>Pseudomonas</taxon>
    </lineage>
</organism>
<keyword evidence="2" id="KW-1185">Reference proteome</keyword>
<dbReference type="SUPFAM" id="SSF52091">
    <property type="entry name" value="SpoIIaa-like"/>
    <property type="match status" value="1"/>
</dbReference>
<comment type="caution">
    <text evidence="1">The sequence shown here is derived from an EMBL/GenBank/DDBJ whole genome shotgun (WGS) entry which is preliminary data.</text>
</comment>
<name>A0ABR8TPW6_9PSED</name>
<dbReference type="InterPro" id="IPR038396">
    <property type="entry name" value="SpoIIAA-like_sf"/>
</dbReference>
<dbReference type="InterPro" id="IPR036513">
    <property type="entry name" value="STAS_dom_sf"/>
</dbReference>
<gene>
    <name evidence="1" type="ORF">H9642_11445</name>
</gene>
<dbReference type="EMBL" id="JACSQG010000005">
    <property type="protein sequence ID" value="MBD7977801.1"/>
    <property type="molecule type" value="Genomic_DNA"/>
</dbReference>
<dbReference type="Pfam" id="PF11964">
    <property type="entry name" value="SpoIIAA-like"/>
    <property type="match status" value="1"/>
</dbReference>
<evidence type="ECO:0000313" key="2">
    <source>
        <dbReference type="Proteomes" id="UP000611945"/>
    </source>
</evidence>
<evidence type="ECO:0000313" key="1">
    <source>
        <dbReference type="EMBL" id="MBD7977801.1"/>
    </source>
</evidence>
<sequence>MFHVKRIADNRLDVQLSGKLDSDELHVLVDHLMNASTGFTHGRMRYCIHDFDRPSLGALAMELSQVAQLFILIRRFERCAVIADKRWLRIASKIEGALIPGLKIKAFAPDEAQAAEAWLEQP</sequence>
<proteinExistence type="predicted"/>
<dbReference type="RefSeq" id="WP_251836575.1">
    <property type="nucleotide sequence ID" value="NZ_JACSQG010000005.1"/>
</dbReference>
<reference evidence="1 2" key="1">
    <citation type="submission" date="2020-08" db="EMBL/GenBank/DDBJ databases">
        <title>A Genomic Blueprint of the Chicken Gut Microbiome.</title>
        <authorList>
            <person name="Gilroy R."/>
            <person name="Ravi A."/>
            <person name="Getino M."/>
            <person name="Pursley I."/>
            <person name="Horton D.L."/>
            <person name="Alikhan N.-F."/>
            <person name="Baker D."/>
            <person name="Gharbi K."/>
            <person name="Hall N."/>
            <person name="Watson M."/>
            <person name="Adriaenssens E.M."/>
            <person name="Foster-Nyarko E."/>
            <person name="Jarju S."/>
            <person name="Secka A."/>
            <person name="Antonio M."/>
            <person name="Oren A."/>
            <person name="Chaudhuri R."/>
            <person name="La Ragione R.M."/>
            <person name="Hildebrand F."/>
            <person name="Pallen M.J."/>
        </authorList>
    </citation>
    <scope>NUCLEOTIDE SEQUENCE [LARGE SCALE GENOMIC DNA]</scope>
    <source>
        <strain evidence="1 2">Sa2CUA2</strain>
    </source>
</reference>
<accession>A0ABR8TPW6</accession>
<dbReference type="Proteomes" id="UP000611945">
    <property type="component" value="Unassembled WGS sequence"/>
</dbReference>
<dbReference type="InterPro" id="IPR021866">
    <property type="entry name" value="SpoIIAA-like"/>
</dbReference>